<feature type="transmembrane region" description="Helical" evidence="2">
    <location>
        <begin position="252"/>
        <end position="275"/>
    </location>
</feature>
<feature type="transmembrane region" description="Helical" evidence="2">
    <location>
        <begin position="122"/>
        <end position="141"/>
    </location>
</feature>
<comment type="caution">
    <text evidence="3">The sequence shown here is derived from an EMBL/GenBank/DDBJ whole genome shotgun (WGS) entry which is preliminary data.</text>
</comment>
<feature type="region of interest" description="Disordered" evidence="1">
    <location>
        <begin position="515"/>
        <end position="555"/>
    </location>
</feature>
<keyword evidence="2" id="KW-1133">Transmembrane helix</keyword>
<evidence type="ECO:0000256" key="2">
    <source>
        <dbReference type="SAM" id="Phobius"/>
    </source>
</evidence>
<organism evidence="3 4">
    <name type="scientific">Streptomyces tsukubensis</name>
    <dbReference type="NCBI Taxonomy" id="83656"/>
    <lineage>
        <taxon>Bacteria</taxon>
        <taxon>Bacillati</taxon>
        <taxon>Actinomycetota</taxon>
        <taxon>Actinomycetes</taxon>
        <taxon>Kitasatosporales</taxon>
        <taxon>Streptomycetaceae</taxon>
        <taxon>Streptomyces</taxon>
    </lineage>
</organism>
<keyword evidence="4" id="KW-1185">Reference proteome</keyword>
<feature type="transmembrane region" description="Helical" evidence="2">
    <location>
        <begin position="339"/>
        <end position="360"/>
    </location>
</feature>
<proteinExistence type="predicted"/>
<dbReference type="RefSeq" id="WP_227025121.1">
    <property type="nucleotide sequence ID" value="NZ_CP045178.1"/>
</dbReference>
<dbReference type="EMBL" id="MVFC01000042">
    <property type="protein sequence ID" value="OON72106.1"/>
    <property type="molecule type" value="Genomic_DNA"/>
</dbReference>
<keyword evidence="2" id="KW-0812">Transmembrane</keyword>
<evidence type="ECO:0000256" key="1">
    <source>
        <dbReference type="SAM" id="MobiDB-lite"/>
    </source>
</evidence>
<name>A0A1V4A003_9ACTN</name>
<protein>
    <recommendedName>
        <fullName evidence="5">Integral membrane protein</fullName>
    </recommendedName>
</protein>
<feature type="transmembrane region" description="Helical" evidence="2">
    <location>
        <begin position="12"/>
        <end position="31"/>
    </location>
</feature>
<feature type="transmembrane region" description="Helical" evidence="2">
    <location>
        <begin position="147"/>
        <end position="167"/>
    </location>
</feature>
<evidence type="ECO:0000313" key="4">
    <source>
        <dbReference type="Proteomes" id="UP000190539"/>
    </source>
</evidence>
<feature type="compositionally biased region" description="Low complexity" evidence="1">
    <location>
        <begin position="523"/>
        <end position="538"/>
    </location>
</feature>
<dbReference type="AlphaFoldDB" id="A0A1V4A003"/>
<sequence length="555" mass="59986">MRHPFGRWRPSPYLVFGGLFWLVMSLAHWRIPGAYDYGQHAAVIERLKADLPHPRHPMADLPGTGSPYFSPYAVVESLFARFTGLSGWETVRVAGPVNLLVLLIGIGRFVRALTPRRWAPVLALVFMTVLWGTRLMTWSGFLGLMSMALSLGYPSTFAIGLALLAWALTGRLARAEPSAGLAAHAGLGALCGLILLIHPITSVAAVLGVVAFAAGNGWRGNARAAGRENVCTAGRPDVRVAGRWDLRVAGRWGLTGVTALAVAAVWPYFSVFSLIGDRMVDGIHVLLYRSLPERYWLALIGLPVLLLRLRRNRRDPLVLMFALECLVVAYGWTSGHYTYGRIIGLTLIPLQFALAVALAAPGPWGWPRKLLGVTAAAGACAGFLSAQAGAVVPRALDPVGFVQPARWPDYRWAARHIRPGEPVLTDGYMPLRSLPGHGADLVAPVWPDPALAETDRKARRGAVATYLSPRSTRAERTAIVRRYHARWLLLGPSQRLPEEAVAVDWSRRTGEVLARIPAGEPYGTGRPPAAGGTAKAAESPPPGPPHPTRPARPAK</sequence>
<evidence type="ECO:0008006" key="5">
    <source>
        <dbReference type="Google" id="ProtNLM"/>
    </source>
</evidence>
<reference evidence="3 4" key="1">
    <citation type="submission" date="2017-02" db="EMBL/GenBank/DDBJ databases">
        <title>Draft Genome Sequence of Streptomyces tsukubaensis F601, a Producer of the immunosuppressant tacrolimus FK506.</title>
        <authorList>
            <person name="Zong G."/>
            <person name="Zhong C."/>
            <person name="Fu J."/>
            <person name="Qin R."/>
            <person name="Cao G."/>
        </authorList>
    </citation>
    <scope>NUCLEOTIDE SEQUENCE [LARGE SCALE GENOMIC DNA]</scope>
    <source>
        <strain evidence="3 4">F601</strain>
    </source>
</reference>
<feature type="transmembrane region" description="Helical" evidence="2">
    <location>
        <begin position="93"/>
        <end position="110"/>
    </location>
</feature>
<gene>
    <name evidence="3" type="ORF">B1H18_30960</name>
</gene>
<dbReference type="STRING" id="83656.B1H18_30960"/>
<dbReference type="Proteomes" id="UP000190539">
    <property type="component" value="Unassembled WGS sequence"/>
</dbReference>
<feature type="transmembrane region" description="Helical" evidence="2">
    <location>
        <begin position="317"/>
        <end position="333"/>
    </location>
</feature>
<accession>A0A1V4A003</accession>
<evidence type="ECO:0000313" key="3">
    <source>
        <dbReference type="EMBL" id="OON72106.1"/>
    </source>
</evidence>
<keyword evidence="2" id="KW-0472">Membrane</keyword>
<feature type="compositionally biased region" description="Pro residues" evidence="1">
    <location>
        <begin position="539"/>
        <end position="555"/>
    </location>
</feature>